<feature type="domain" description="HTH araC/xylS-type" evidence="4">
    <location>
        <begin position="160"/>
        <end position="259"/>
    </location>
</feature>
<dbReference type="SMART" id="SM00342">
    <property type="entry name" value="HTH_ARAC"/>
    <property type="match status" value="1"/>
</dbReference>
<dbReference type="InterPro" id="IPR018062">
    <property type="entry name" value="HTH_AraC-typ_CS"/>
</dbReference>
<dbReference type="RefSeq" id="WP_168134477.1">
    <property type="nucleotide sequence ID" value="NZ_JAAVJH010000005.1"/>
</dbReference>
<dbReference type="Proteomes" id="UP000732399">
    <property type="component" value="Unassembled WGS sequence"/>
</dbReference>
<dbReference type="PROSITE" id="PS00041">
    <property type="entry name" value="HTH_ARAC_FAMILY_1"/>
    <property type="match status" value="1"/>
</dbReference>
<name>A0ABX1CT12_9SPHN</name>
<evidence type="ECO:0000256" key="1">
    <source>
        <dbReference type="ARBA" id="ARBA00023015"/>
    </source>
</evidence>
<keyword evidence="1" id="KW-0805">Transcription regulation</keyword>
<evidence type="ECO:0000256" key="3">
    <source>
        <dbReference type="ARBA" id="ARBA00023163"/>
    </source>
</evidence>
<organism evidence="5 6">
    <name type="scientific">Sphingomonas corticis</name>
    <dbReference type="NCBI Taxonomy" id="2722791"/>
    <lineage>
        <taxon>Bacteria</taxon>
        <taxon>Pseudomonadati</taxon>
        <taxon>Pseudomonadota</taxon>
        <taxon>Alphaproteobacteria</taxon>
        <taxon>Sphingomonadales</taxon>
        <taxon>Sphingomonadaceae</taxon>
        <taxon>Sphingomonas</taxon>
    </lineage>
</organism>
<protein>
    <submittedName>
        <fullName evidence="5">Helix-turn-helix domain-containing protein</fullName>
    </submittedName>
</protein>
<dbReference type="PANTHER" id="PTHR46796">
    <property type="entry name" value="HTH-TYPE TRANSCRIPTIONAL ACTIVATOR RHAS-RELATED"/>
    <property type="match status" value="1"/>
</dbReference>
<evidence type="ECO:0000256" key="2">
    <source>
        <dbReference type="ARBA" id="ARBA00023125"/>
    </source>
</evidence>
<evidence type="ECO:0000259" key="4">
    <source>
        <dbReference type="PROSITE" id="PS01124"/>
    </source>
</evidence>
<dbReference type="InterPro" id="IPR018060">
    <property type="entry name" value="HTH_AraC"/>
</dbReference>
<proteinExistence type="predicted"/>
<sequence>MSPISLEYRVPPEDLRPYVTLFYHFHADVPALDEIERADHAQLRFRLDGGDAVYRVGGDADQSVGPCHVIGPTGGAIRVRAAGPIELIGMGLQPAGWAALLRVDASVMLDRVFDAAQLFGEPWCASSFARLRAADGTDAKVAEAIAIIRAMLDRHDIVALDFARAIDGWLAGSASAAVDDLVAASGLSRRQVERRTKALYGVPPKTLARKYRALRAAVTLASGSAIGEALVAGGFYDQSHLNREIKQFAGLTPHQMRAAPGLLAQLTIAQRRALEGRVHPIISDT</sequence>
<evidence type="ECO:0000313" key="6">
    <source>
        <dbReference type="Proteomes" id="UP000732399"/>
    </source>
</evidence>
<dbReference type="PROSITE" id="PS01124">
    <property type="entry name" value="HTH_ARAC_FAMILY_2"/>
    <property type="match status" value="1"/>
</dbReference>
<accession>A0ABX1CT12</accession>
<dbReference type="InterPro" id="IPR050204">
    <property type="entry name" value="AraC_XylS_family_regulators"/>
</dbReference>
<dbReference type="Gene3D" id="1.10.10.60">
    <property type="entry name" value="Homeodomain-like"/>
    <property type="match status" value="1"/>
</dbReference>
<dbReference type="EMBL" id="JAAVJH010000005">
    <property type="protein sequence ID" value="NJR78947.1"/>
    <property type="molecule type" value="Genomic_DNA"/>
</dbReference>
<evidence type="ECO:0000313" key="5">
    <source>
        <dbReference type="EMBL" id="NJR78947.1"/>
    </source>
</evidence>
<reference evidence="5 6" key="1">
    <citation type="submission" date="2020-03" db="EMBL/GenBank/DDBJ databases">
        <authorList>
            <person name="Wang L."/>
            <person name="He N."/>
            <person name="Li Y."/>
            <person name="Fang Y."/>
            <person name="Zhang F."/>
        </authorList>
    </citation>
    <scope>NUCLEOTIDE SEQUENCE [LARGE SCALE GENOMIC DNA]</scope>
    <source>
        <strain evidence="5 6">36D10-4-7</strain>
    </source>
</reference>
<keyword evidence="2" id="KW-0238">DNA-binding</keyword>
<dbReference type="Pfam" id="PF12833">
    <property type="entry name" value="HTH_18"/>
    <property type="match status" value="1"/>
</dbReference>
<comment type="caution">
    <text evidence="5">The sequence shown here is derived from an EMBL/GenBank/DDBJ whole genome shotgun (WGS) entry which is preliminary data.</text>
</comment>
<gene>
    <name evidence="5" type="ORF">HBH26_10145</name>
</gene>
<keyword evidence="6" id="KW-1185">Reference proteome</keyword>
<keyword evidence="3" id="KW-0804">Transcription</keyword>
<dbReference type="PANTHER" id="PTHR46796:SF15">
    <property type="entry name" value="BLL1074 PROTEIN"/>
    <property type="match status" value="1"/>
</dbReference>